<accession>A0A8J2YDQ9</accession>
<comment type="caution">
    <text evidence="5">The sequence shown here is derived from an EMBL/GenBank/DDBJ whole genome shotgun (WGS) entry which is preliminary data.</text>
</comment>
<dbReference type="Proteomes" id="UP000602745">
    <property type="component" value="Unassembled WGS sequence"/>
</dbReference>
<dbReference type="InterPro" id="IPR036735">
    <property type="entry name" value="NGN_dom_sf"/>
</dbReference>
<evidence type="ECO:0000259" key="4">
    <source>
        <dbReference type="SMART" id="SM00738"/>
    </source>
</evidence>
<feature type="domain" description="NusG-like N-terminal" evidence="4">
    <location>
        <begin position="2"/>
        <end position="101"/>
    </location>
</feature>
<dbReference type="GO" id="GO:0006354">
    <property type="term" value="P:DNA-templated transcription elongation"/>
    <property type="evidence" value="ECO:0007669"/>
    <property type="project" value="InterPro"/>
</dbReference>
<dbReference type="InterPro" id="IPR006645">
    <property type="entry name" value="NGN-like_dom"/>
</dbReference>
<keyword evidence="6" id="KW-1185">Reference proteome</keyword>
<dbReference type="EMBL" id="BMCP01000001">
    <property type="protein sequence ID" value="GGE34909.1"/>
    <property type="molecule type" value="Genomic_DNA"/>
</dbReference>
<organism evidence="5 6">
    <name type="scientific">Agaricicola taiwanensis</name>
    <dbReference type="NCBI Taxonomy" id="591372"/>
    <lineage>
        <taxon>Bacteria</taxon>
        <taxon>Pseudomonadati</taxon>
        <taxon>Pseudomonadota</taxon>
        <taxon>Alphaproteobacteria</taxon>
        <taxon>Rhodobacterales</taxon>
        <taxon>Paracoccaceae</taxon>
        <taxon>Agaricicola</taxon>
    </lineage>
</organism>
<gene>
    <name evidence="5" type="primary">rfaH</name>
    <name evidence="5" type="ORF">GCM10007276_10530</name>
</gene>
<name>A0A8J2YDQ9_9RHOB</name>
<dbReference type="RefSeq" id="WP_188408616.1">
    <property type="nucleotide sequence ID" value="NZ_BMCP01000001.1"/>
</dbReference>
<dbReference type="PANTHER" id="PTHR30265:SF7">
    <property type="entry name" value="TRANSCRIPTION ANTITERMINATION PROTEIN RFAH"/>
    <property type="match status" value="1"/>
</dbReference>
<dbReference type="PANTHER" id="PTHR30265">
    <property type="entry name" value="RHO-INTERACTING TRANSCRIPTION TERMINATION FACTOR NUSG"/>
    <property type="match status" value="1"/>
</dbReference>
<dbReference type="Pfam" id="PF02357">
    <property type="entry name" value="NusG"/>
    <property type="match status" value="1"/>
</dbReference>
<evidence type="ECO:0000313" key="5">
    <source>
        <dbReference type="EMBL" id="GGE34909.1"/>
    </source>
</evidence>
<dbReference type="SUPFAM" id="SSF82679">
    <property type="entry name" value="N-utilization substance G protein NusG, N-terminal domain"/>
    <property type="match status" value="1"/>
</dbReference>
<evidence type="ECO:0000313" key="6">
    <source>
        <dbReference type="Proteomes" id="UP000602745"/>
    </source>
</evidence>
<sequence>MTASWYVVQTRPNSEELAASHLKRQGFTPYLPRYQKKRRHARRIDLVPRPLFPSYLFVAFDTEADRWRAVHSTVGVARLVCHGDRPAPVPSGVVEGLLKRQNEEGFIALLARPTFTPGQPVRLTDGAFAEQIGLYEGMSDRDRVTVLLDLLGRKVRVTADSDTIEAAG</sequence>
<dbReference type="InterPro" id="IPR008991">
    <property type="entry name" value="Translation_prot_SH3-like_sf"/>
</dbReference>
<reference evidence="5" key="2">
    <citation type="submission" date="2020-09" db="EMBL/GenBank/DDBJ databases">
        <authorList>
            <person name="Sun Q."/>
            <person name="Sedlacek I."/>
        </authorList>
    </citation>
    <scope>NUCLEOTIDE SEQUENCE</scope>
    <source>
        <strain evidence="5">CCM 7684</strain>
    </source>
</reference>
<keyword evidence="3" id="KW-0804">Transcription</keyword>
<dbReference type="GO" id="GO:0005829">
    <property type="term" value="C:cytosol"/>
    <property type="evidence" value="ECO:0007669"/>
    <property type="project" value="TreeGrafter"/>
</dbReference>
<proteinExistence type="predicted"/>
<protein>
    <submittedName>
        <fullName evidence="5">Transcription antitermination protein RfaH</fullName>
    </submittedName>
</protein>
<dbReference type="AlphaFoldDB" id="A0A8J2YDQ9"/>
<reference evidence="5" key="1">
    <citation type="journal article" date="2014" name="Int. J. Syst. Evol. Microbiol.">
        <title>Complete genome sequence of Corynebacterium casei LMG S-19264T (=DSM 44701T), isolated from a smear-ripened cheese.</title>
        <authorList>
            <consortium name="US DOE Joint Genome Institute (JGI-PGF)"/>
            <person name="Walter F."/>
            <person name="Albersmeier A."/>
            <person name="Kalinowski J."/>
            <person name="Ruckert C."/>
        </authorList>
    </citation>
    <scope>NUCLEOTIDE SEQUENCE</scope>
    <source>
        <strain evidence="5">CCM 7684</strain>
    </source>
</reference>
<dbReference type="SUPFAM" id="SSF50104">
    <property type="entry name" value="Translation proteins SH3-like domain"/>
    <property type="match status" value="1"/>
</dbReference>
<evidence type="ECO:0000256" key="3">
    <source>
        <dbReference type="ARBA" id="ARBA00023163"/>
    </source>
</evidence>
<dbReference type="InterPro" id="IPR043425">
    <property type="entry name" value="NusG-like"/>
</dbReference>
<dbReference type="GO" id="GO:0031564">
    <property type="term" value="P:transcription antitermination"/>
    <property type="evidence" value="ECO:0007669"/>
    <property type="project" value="UniProtKB-KW"/>
</dbReference>
<dbReference type="Gene3D" id="3.30.70.940">
    <property type="entry name" value="NusG, N-terminal domain"/>
    <property type="match status" value="1"/>
</dbReference>
<evidence type="ECO:0000256" key="2">
    <source>
        <dbReference type="ARBA" id="ARBA00023015"/>
    </source>
</evidence>
<evidence type="ECO:0000256" key="1">
    <source>
        <dbReference type="ARBA" id="ARBA00022814"/>
    </source>
</evidence>
<keyword evidence="2" id="KW-0805">Transcription regulation</keyword>
<dbReference type="SMART" id="SM00738">
    <property type="entry name" value="NGN"/>
    <property type="match status" value="1"/>
</dbReference>
<keyword evidence="1" id="KW-0889">Transcription antitermination</keyword>
<dbReference type="CDD" id="cd09892">
    <property type="entry name" value="NGN_SP_RfaH"/>
    <property type="match status" value="1"/>
</dbReference>